<dbReference type="InterPro" id="IPR013221">
    <property type="entry name" value="Mur_ligase_cen"/>
</dbReference>
<sequence>MHIERTRALRGPNLWSKNTSLEMLVVCEESEQIYDRHDALETRIRSLLPNIGSIRATGLEHNVTLAHFLAKLTLSLQIEAGSPVAFTRVVDSVNSGTFRVVVQYEEEELARLALKKAEAILNAALNNAPYDTEAALAELKELYEDIKMGPSTGSIVRAAVAQGIPFRRLTKGSLVQLGWGSKQRRIQAAEIDATSAIAESIAQDKDLTKTLLHAAGLPVPEGRIVHTYEEACEAFDELGCAVVIKPYDGNQGKGVTVNIRDKNHLKVAFDTAVEFGSGVPIVERFVPGHDYRFLVVGNQLVAAARREPPSVVGDGVHTIAELVATENKNPLRGEGHGSALSKIKLDAIAIARIQKQGFEADSVPPKGVRVVLRNNANLSTGGVATDVTDDVHPALANTVVEAAQLIGIDICGVDVVCERVNCSLEEQGGTIIEINAAPGLRMHLAPSFGKPRDVGSAVISAMFAPHETARIPLVAVTGTNGKTTTVRLIEHILRTHGMRVGFTGTEGVYVNGHLVDTGDCSGPRSAHRVLMHPEADAAVLECARGGMLREGLGFDMCDVGIATNIGEGDHLGLNFIDSVEDLALLKSVLIQNVSPNGLAVLNADDRHTVEMAKRSPGRVLFFTTRTDNPIVNVHKAQGQSVLMLQGDRICLSHDGEEAEFPLSEIPLTHNGLFLFQIQNVMCAIAAAAGLKLPMDTVKRALATFNSDPNTVPGRLNVFYHNNGTIIADYGHNPDAIGALIDSLQHMKSSKRQIVISAAGDRRDIDIIDQGRRIGEFFDDIILYEDACQRGRPDGETLALLQQGIAQSSSRPSGQTIREIRGEFKAIDLALKDVTDGSLTLILIDQVQEALAHLAAAIAK</sequence>
<dbReference type="Proteomes" id="UP001156664">
    <property type="component" value="Unassembled WGS sequence"/>
</dbReference>
<keyword evidence="8 13" id="KW-0547">Nucleotide-binding</keyword>
<dbReference type="Pfam" id="PF08245">
    <property type="entry name" value="Mur_ligase_M"/>
    <property type="match status" value="1"/>
</dbReference>
<evidence type="ECO:0000256" key="12">
    <source>
        <dbReference type="ARBA" id="ARBA00048425"/>
    </source>
</evidence>
<dbReference type="InterPro" id="IPR044019">
    <property type="entry name" value="Cyanophycin_syn_N"/>
</dbReference>
<keyword evidence="7" id="KW-0436">Ligase</keyword>
<dbReference type="Gene3D" id="3.90.190.20">
    <property type="entry name" value="Mur ligase, C-terminal domain"/>
    <property type="match status" value="1"/>
</dbReference>
<keyword evidence="9 13" id="KW-0067">ATP-binding</keyword>
<dbReference type="NCBIfam" id="NF010623">
    <property type="entry name" value="PRK14016.1"/>
    <property type="match status" value="1"/>
</dbReference>
<evidence type="ECO:0000256" key="2">
    <source>
        <dbReference type="ARBA" id="ARBA00009060"/>
    </source>
</evidence>
<dbReference type="InterPro" id="IPR011761">
    <property type="entry name" value="ATP-grasp"/>
</dbReference>
<dbReference type="PANTHER" id="PTHR23135:SF18">
    <property type="entry name" value="CYANOPHYCIN SYNTHETASE"/>
    <property type="match status" value="1"/>
</dbReference>
<name>A0ABQ5YNZ9_9BURK</name>
<evidence type="ECO:0000256" key="6">
    <source>
        <dbReference type="ARBA" id="ARBA00022036"/>
    </source>
</evidence>
<dbReference type="PANTHER" id="PTHR23135">
    <property type="entry name" value="MUR LIGASE FAMILY MEMBER"/>
    <property type="match status" value="1"/>
</dbReference>
<dbReference type="Pfam" id="PF18921">
    <property type="entry name" value="Cyanophycin_syn"/>
    <property type="match status" value="1"/>
</dbReference>
<dbReference type="Pfam" id="PF02875">
    <property type="entry name" value="Mur_ligase_C"/>
    <property type="match status" value="1"/>
</dbReference>
<dbReference type="Gene3D" id="3.40.1190.10">
    <property type="entry name" value="Mur-like, catalytic domain"/>
    <property type="match status" value="1"/>
</dbReference>
<evidence type="ECO:0000256" key="5">
    <source>
        <dbReference type="ARBA" id="ARBA00013005"/>
    </source>
</evidence>
<evidence type="ECO:0000256" key="8">
    <source>
        <dbReference type="ARBA" id="ARBA00022741"/>
    </source>
</evidence>
<dbReference type="EC" id="6.3.2.29" evidence="5"/>
<dbReference type="SUPFAM" id="SSF53244">
    <property type="entry name" value="MurD-like peptide ligases, peptide-binding domain"/>
    <property type="match status" value="1"/>
</dbReference>
<comment type="similarity">
    <text evidence="2">In the C-terminal section; belongs to the MurCDEF family.</text>
</comment>
<accession>A0ABQ5YNZ9</accession>
<dbReference type="SUPFAM" id="SSF53623">
    <property type="entry name" value="MurD-like peptide ligases, catalytic domain"/>
    <property type="match status" value="1"/>
</dbReference>
<dbReference type="InterPro" id="IPR018109">
    <property type="entry name" value="Folylpolyglutamate_synth_CS"/>
</dbReference>
<dbReference type="InterPro" id="IPR013651">
    <property type="entry name" value="ATP-grasp_RimK-type"/>
</dbReference>
<dbReference type="SUPFAM" id="SSF56059">
    <property type="entry name" value="Glutathione synthetase ATP-binding domain-like"/>
    <property type="match status" value="1"/>
</dbReference>
<evidence type="ECO:0000259" key="14">
    <source>
        <dbReference type="PROSITE" id="PS50975"/>
    </source>
</evidence>
<evidence type="ECO:0000256" key="13">
    <source>
        <dbReference type="PROSITE-ProRule" id="PRU00409"/>
    </source>
</evidence>
<evidence type="ECO:0000313" key="15">
    <source>
        <dbReference type="EMBL" id="GLR25844.1"/>
    </source>
</evidence>
<reference evidence="16" key="1">
    <citation type="journal article" date="2019" name="Int. J. Syst. Evol. Microbiol.">
        <title>The Global Catalogue of Microorganisms (GCM) 10K type strain sequencing project: providing services to taxonomists for standard genome sequencing and annotation.</title>
        <authorList>
            <consortium name="The Broad Institute Genomics Platform"/>
            <consortium name="The Broad Institute Genome Sequencing Center for Infectious Disease"/>
            <person name="Wu L."/>
            <person name="Ma J."/>
        </authorList>
    </citation>
    <scope>NUCLEOTIDE SEQUENCE [LARGE SCALE GENOMIC DNA]</scope>
    <source>
        <strain evidence="16">NBRC 105857</strain>
    </source>
</reference>
<dbReference type="PROSITE" id="PS01011">
    <property type="entry name" value="FOLYLPOLYGLU_SYNT_1"/>
    <property type="match status" value="1"/>
</dbReference>
<dbReference type="RefSeq" id="WP_284280285.1">
    <property type="nucleotide sequence ID" value="NZ_BSOJ01000009.1"/>
</dbReference>
<comment type="catalytic activity">
    <reaction evidence="12">
        <text>[L-4-(L-arginin-2-N-yl)aspartate](n) + L-aspartate + ATP = [L-4-(L-arginin-2-N-yl)aspartate](n)-L-aspartate + ADP + phosphate + H(+)</text>
        <dbReference type="Rhea" id="RHEA:13277"/>
        <dbReference type="Rhea" id="RHEA-COMP:13728"/>
        <dbReference type="Rhea" id="RHEA-COMP:13733"/>
        <dbReference type="ChEBI" id="CHEBI:15378"/>
        <dbReference type="ChEBI" id="CHEBI:29991"/>
        <dbReference type="ChEBI" id="CHEBI:30616"/>
        <dbReference type="ChEBI" id="CHEBI:43474"/>
        <dbReference type="ChEBI" id="CHEBI:137986"/>
        <dbReference type="ChEBI" id="CHEBI:137990"/>
        <dbReference type="ChEBI" id="CHEBI:456216"/>
        <dbReference type="EC" id="6.3.2.29"/>
    </reaction>
</comment>
<comment type="catalytic activity">
    <reaction evidence="11">
        <text>[L-4-(L-arginin-2-N-yl)aspartate](n)-L-aspartate + L-arginine + ATP = [L-4-(L-arginin-2-N-yl)aspartate](n+1) + ADP + phosphate + H(+)</text>
        <dbReference type="Rhea" id="RHEA:23888"/>
        <dbReference type="Rhea" id="RHEA-COMP:13732"/>
        <dbReference type="Rhea" id="RHEA-COMP:13733"/>
        <dbReference type="ChEBI" id="CHEBI:15378"/>
        <dbReference type="ChEBI" id="CHEBI:30616"/>
        <dbReference type="ChEBI" id="CHEBI:32682"/>
        <dbReference type="ChEBI" id="CHEBI:43474"/>
        <dbReference type="ChEBI" id="CHEBI:137986"/>
        <dbReference type="ChEBI" id="CHEBI:137990"/>
        <dbReference type="ChEBI" id="CHEBI:456216"/>
        <dbReference type="EC" id="6.3.2.30"/>
    </reaction>
</comment>
<proteinExistence type="inferred from homology"/>
<comment type="subunit">
    <text evidence="3">Homodimer.</text>
</comment>
<dbReference type="InterPro" id="IPR011810">
    <property type="entry name" value="Cya_phycin_syn"/>
</dbReference>
<dbReference type="Pfam" id="PF08443">
    <property type="entry name" value="RimK"/>
    <property type="match status" value="1"/>
</dbReference>
<evidence type="ECO:0000256" key="3">
    <source>
        <dbReference type="ARBA" id="ARBA00011738"/>
    </source>
</evidence>
<dbReference type="Gene3D" id="3.30.470.20">
    <property type="entry name" value="ATP-grasp fold, B domain"/>
    <property type="match status" value="2"/>
</dbReference>
<evidence type="ECO:0000256" key="4">
    <source>
        <dbReference type="ARBA" id="ARBA00012968"/>
    </source>
</evidence>
<dbReference type="EMBL" id="BSOJ01000009">
    <property type="protein sequence ID" value="GLR25844.1"/>
    <property type="molecule type" value="Genomic_DNA"/>
</dbReference>
<dbReference type="InterPro" id="IPR036565">
    <property type="entry name" value="Mur-like_cat_sf"/>
</dbReference>
<protein>
    <recommendedName>
        <fullName evidence="6">Cyanophycin synthetase</fullName>
        <ecNumber evidence="5">6.3.2.29</ecNumber>
        <ecNumber evidence="4">6.3.2.30</ecNumber>
    </recommendedName>
    <alternativeName>
        <fullName evidence="10">Cyanophycin synthase</fullName>
    </alternativeName>
</protein>
<evidence type="ECO:0000256" key="9">
    <source>
        <dbReference type="ARBA" id="ARBA00022840"/>
    </source>
</evidence>
<dbReference type="PROSITE" id="PS50975">
    <property type="entry name" value="ATP_GRASP"/>
    <property type="match status" value="1"/>
</dbReference>
<keyword evidence="16" id="KW-1185">Reference proteome</keyword>
<comment type="function">
    <text evidence="1">Catalyzes the ATP-dependent polymerization of arginine and aspartate to multi-L-arginyl-poly-L-aspartic acid (cyanophycin; a water-insoluble reserve polymer).</text>
</comment>
<comment type="caution">
    <text evidence="15">The sequence shown here is derived from an EMBL/GenBank/DDBJ whole genome shotgun (WGS) entry which is preliminary data.</text>
</comment>
<dbReference type="EC" id="6.3.2.30" evidence="4"/>
<evidence type="ECO:0000313" key="16">
    <source>
        <dbReference type="Proteomes" id="UP001156664"/>
    </source>
</evidence>
<dbReference type="InterPro" id="IPR004101">
    <property type="entry name" value="Mur_ligase_C"/>
</dbReference>
<dbReference type="NCBIfam" id="TIGR02068">
    <property type="entry name" value="cya_phycin_syn"/>
    <property type="match status" value="1"/>
</dbReference>
<dbReference type="InterPro" id="IPR036615">
    <property type="entry name" value="Mur_ligase_C_dom_sf"/>
</dbReference>
<evidence type="ECO:0000256" key="11">
    <source>
        <dbReference type="ARBA" id="ARBA00048094"/>
    </source>
</evidence>
<evidence type="ECO:0000256" key="10">
    <source>
        <dbReference type="ARBA" id="ARBA00031353"/>
    </source>
</evidence>
<feature type="domain" description="ATP-grasp" evidence="14">
    <location>
        <begin position="209"/>
        <end position="463"/>
    </location>
</feature>
<organism evidence="15 16">
    <name type="scientific">Limnobacter litoralis</name>
    <dbReference type="NCBI Taxonomy" id="481366"/>
    <lineage>
        <taxon>Bacteria</taxon>
        <taxon>Pseudomonadati</taxon>
        <taxon>Pseudomonadota</taxon>
        <taxon>Betaproteobacteria</taxon>
        <taxon>Burkholderiales</taxon>
        <taxon>Burkholderiaceae</taxon>
        <taxon>Limnobacter</taxon>
    </lineage>
</organism>
<evidence type="ECO:0000256" key="7">
    <source>
        <dbReference type="ARBA" id="ARBA00022598"/>
    </source>
</evidence>
<evidence type="ECO:0000256" key="1">
    <source>
        <dbReference type="ARBA" id="ARBA00003184"/>
    </source>
</evidence>
<gene>
    <name evidence="15" type="primary">cphA_1</name>
    <name evidence="15" type="ORF">GCM10007875_09320</name>
</gene>